<gene>
    <name evidence="4" type="ORF">ESV85_19315</name>
</gene>
<name>A0A5C7AA44_9BACT</name>
<comment type="caution">
    <text evidence="4">The sequence shown here is derived from an EMBL/GenBank/DDBJ whole genome shotgun (WGS) entry which is preliminary data.</text>
</comment>
<dbReference type="PROSITE" id="PS50110">
    <property type="entry name" value="RESPONSE_REGULATORY"/>
    <property type="match status" value="1"/>
</dbReference>
<evidence type="ECO:0000313" key="4">
    <source>
        <dbReference type="EMBL" id="TXE04040.1"/>
    </source>
</evidence>
<dbReference type="Proteomes" id="UP000321935">
    <property type="component" value="Unassembled WGS sequence"/>
</dbReference>
<dbReference type="SUPFAM" id="SSF52172">
    <property type="entry name" value="CheY-like"/>
    <property type="match status" value="1"/>
</dbReference>
<dbReference type="AlphaFoldDB" id="A0A5C7AA44"/>
<dbReference type="SMART" id="SM00448">
    <property type="entry name" value="REC"/>
    <property type="match status" value="1"/>
</dbReference>
<feature type="domain" description="Response regulatory" evidence="3">
    <location>
        <begin position="8"/>
        <end position="123"/>
    </location>
</feature>
<dbReference type="GO" id="GO:0000160">
    <property type="term" value="P:phosphorelay signal transduction system"/>
    <property type="evidence" value="ECO:0007669"/>
    <property type="project" value="InterPro"/>
</dbReference>
<dbReference type="RefSeq" id="WP_146920537.1">
    <property type="nucleotide sequence ID" value="NZ_VORW01000022.1"/>
</dbReference>
<evidence type="ECO:0000256" key="2">
    <source>
        <dbReference type="PROSITE-ProRule" id="PRU00169"/>
    </source>
</evidence>
<organism evidence="4 5">
    <name type="scientific">Algoriphagus aquimarinus</name>
    <dbReference type="NCBI Taxonomy" id="237018"/>
    <lineage>
        <taxon>Bacteria</taxon>
        <taxon>Pseudomonadati</taxon>
        <taxon>Bacteroidota</taxon>
        <taxon>Cytophagia</taxon>
        <taxon>Cytophagales</taxon>
        <taxon>Cyclobacteriaceae</taxon>
        <taxon>Algoriphagus</taxon>
    </lineage>
</organism>
<dbReference type="InterPro" id="IPR050595">
    <property type="entry name" value="Bact_response_regulator"/>
</dbReference>
<accession>A0A5C7AA44</accession>
<dbReference type="PANTHER" id="PTHR44591:SF3">
    <property type="entry name" value="RESPONSE REGULATORY DOMAIN-CONTAINING PROTEIN"/>
    <property type="match status" value="1"/>
</dbReference>
<dbReference type="InterPro" id="IPR011006">
    <property type="entry name" value="CheY-like_superfamily"/>
</dbReference>
<dbReference type="EMBL" id="VORW01000022">
    <property type="protein sequence ID" value="TXE04040.1"/>
    <property type="molecule type" value="Genomic_DNA"/>
</dbReference>
<reference evidence="4 5" key="1">
    <citation type="submission" date="2019-08" db="EMBL/GenBank/DDBJ databases">
        <title>Genomes sequence of Algoriphagus aquimarinus ACAM450.</title>
        <authorList>
            <person name="Bowman J.P."/>
        </authorList>
    </citation>
    <scope>NUCLEOTIDE SEQUENCE [LARGE SCALE GENOMIC DNA]</scope>
    <source>
        <strain evidence="4 5">ACAM 450</strain>
    </source>
</reference>
<dbReference type="Pfam" id="PF00072">
    <property type="entry name" value="Response_reg"/>
    <property type="match status" value="1"/>
</dbReference>
<dbReference type="InterPro" id="IPR001789">
    <property type="entry name" value="Sig_transdc_resp-reg_receiver"/>
</dbReference>
<evidence type="ECO:0000259" key="3">
    <source>
        <dbReference type="PROSITE" id="PS50110"/>
    </source>
</evidence>
<proteinExistence type="predicted"/>
<feature type="modified residue" description="4-aspartylphosphate" evidence="2">
    <location>
        <position position="59"/>
    </location>
</feature>
<sequence>MKSIPIKKILLLDDDRIQKILVEKRLLKINSGIEFVYFDTPSKALDYLKTESVDLLLVDLNLPEMTGWEFVDEVEKVSPDSVVILQSGSVENEQIQRANSDKRISEIFEKPLSESDLRSILGL</sequence>
<dbReference type="PANTHER" id="PTHR44591">
    <property type="entry name" value="STRESS RESPONSE REGULATOR PROTEIN 1"/>
    <property type="match status" value="1"/>
</dbReference>
<evidence type="ECO:0000256" key="1">
    <source>
        <dbReference type="ARBA" id="ARBA00022553"/>
    </source>
</evidence>
<protein>
    <submittedName>
        <fullName evidence="4">Response regulator</fullName>
    </submittedName>
</protein>
<dbReference type="Gene3D" id="3.40.50.2300">
    <property type="match status" value="1"/>
</dbReference>
<dbReference type="OrthoDB" id="1524091at2"/>
<keyword evidence="1 2" id="KW-0597">Phosphoprotein</keyword>
<evidence type="ECO:0000313" key="5">
    <source>
        <dbReference type="Proteomes" id="UP000321935"/>
    </source>
</evidence>